<evidence type="ECO:0000313" key="4">
    <source>
        <dbReference type="Proteomes" id="UP000241964"/>
    </source>
</evidence>
<evidence type="ECO:0000256" key="1">
    <source>
        <dbReference type="PROSITE-ProRule" id="PRU00325"/>
    </source>
</evidence>
<keyword evidence="1" id="KW-0862">Zinc</keyword>
<accession>A0A2P8FRN2</accession>
<gene>
    <name evidence="3" type="ORF">CLV60_114203</name>
</gene>
<organism evidence="3 4">
    <name type="scientific">Dyadobacter jiangsuensis</name>
    <dbReference type="NCBI Taxonomy" id="1591085"/>
    <lineage>
        <taxon>Bacteria</taxon>
        <taxon>Pseudomonadati</taxon>
        <taxon>Bacteroidota</taxon>
        <taxon>Cytophagia</taxon>
        <taxon>Cytophagales</taxon>
        <taxon>Spirosomataceae</taxon>
        <taxon>Dyadobacter</taxon>
    </lineage>
</organism>
<dbReference type="AlphaFoldDB" id="A0A2P8FRN2"/>
<evidence type="ECO:0000259" key="2">
    <source>
        <dbReference type="PROSITE" id="PS50966"/>
    </source>
</evidence>
<dbReference type="GO" id="GO:0008270">
    <property type="term" value="F:zinc ion binding"/>
    <property type="evidence" value="ECO:0007669"/>
    <property type="project" value="UniProtKB-KW"/>
</dbReference>
<evidence type="ECO:0000313" key="3">
    <source>
        <dbReference type="EMBL" id="PSL24376.1"/>
    </source>
</evidence>
<proteinExistence type="predicted"/>
<name>A0A2P8FRN2_9BACT</name>
<dbReference type="Proteomes" id="UP000241964">
    <property type="component" value="Unassembled WGS sequence"/>
</dbReference>
<keyword evidence="4" id="KW-1185">Reference proteome</keyword>
<dbReference type="PROSITE" id="PS50966">
    <property type="entry name" value="ZF_SWIM"/>
    <property type="match status" value="1"/>
</dbReference>
<protein>
    <recommendedName>
        <fullName evidence="2">SWIM-type domain-containing protein</fullName>
    </recommendedName>
</protein>
<keyword evidence="1" id="KW-0479">Metal-binding</keyword>
<dbReference type="RefSeq" id="WP_106598347.1">
    <property type="nucleotide sequence ID" value="NZ_PYAS01000014.1"/>
</dbReference>
<dbReference type="Pfam" id="PF04434">
    <property type="entry name" value="SWIM"/>
    <property type="match status" value="1"/>
</dbReference>
<reference evidence="3 4" key="1">
    <citation type="submission" date="2018-03" db="EMBL/GenBank/DDBJ databases">
        <title>Genomic Encyclopedia of Archaeal and Bacterial Type Strains, Phase II (KMG-II): from individual species to whole genera.</title>
        <authorList>
            <person name="Goeker M."/>
        </authorList>
    </citation>
    <scope>NUCLEOTIDE SEQUENCE [LARGE SCALE GENOMIC DNA]</scope>
    <source>
        <strain evidence="3 4">DSM 29057</strain>
    </source>
</reference>
<dbReference type="OrthoDB" id="9816340at2"/>
<keyword evidence="1" id="KW-0863">Zinc-finger</keyword>
<sequence>MQYNREQVFQLAPDDASAKAGRQLATRSKWVTAKYNPLALWGECQGSGKNPYQTVIDLTNIAFKCTCPSRKFPCKHGIGLLLLYVEDREAFTISDESPLYVSEWLGKRQVREATHEAKTEKPVDEIARAKRIESREKKVNGGIEELRAWLSDVVRTGIMHVPQQAYQFHQNITARMVDAQAGGLAGQLRQINQINFFTEGWQGQLLKRLSTIYMITEGYRNRETLPDTTARDLATLIGWAIPKEEVLQSEPVTDHWIVLSVTMSEEGNVTTERIWLYGFRTARFALLLNFYAGNQSYQTMLVPGIQIDADIVYYPASVPMRALIREQRPAGSYPAKITIPDSFSAIYKTITATLSQSPFTEQIPFMIEGIKAVFENGQWFLTDVEGQSVRISNPEHECWKMLAFSGGRRFSAFGVYDQQQFDLHFISTDQQGTFIKS</sequence>
<comment type="caution">
    <text evidence="3">The sequence shown here is derived from an EMBL/GenBank/DDBJ whole genome shotgun (WGS) entry which is preliminary data.</text>
</comment>
<feature type="domain" description="SWIM-type" evidence="2">
    <location>
        <begin position="52"/>
        <end position="85"/>
    </location>
</feature>
<dbReference type="InterPro" id="IPR007527">
    <property type="entry name" value="Znf_SWIM"/>
</dbReference>
<dbReference type="EMBL" id="PYAS01000014">
    <property type="protein sequence ID" value="PSL24376.1"/>
    <property type="molecule type" value="Genomic_DNA"/>
</dbReference>